<organism evidence="2 3">
    <name type="scientific">Delitschia confertaspora ATCC 74209</name>
    <dbReference type="NCBI Taxonomy" id="1513339"/>
    <lineage>
        <taxon>Eukaryota</taxon>
        <taxon>Fungi</taxon>
        <taxon>Dikarya</taxon>
        <taxon>Ascomycota</taxon>
        <taxon>Pezizomycotina</taxon>
        <taxon>Dothideomycetes</taxon>
        <taxon>Pleosporomycetidae</taxon>
        <taxon>Pleosporales</taxon>
        <taxon>Delitschiaceae</taxon>
        <taxon>Delitschia</taxon>
    </lineage>
</organism>
<dbReference type="OrthoDB" id="2288928at2759"/>
<evidence type="ECO:0000313" key="3">
    <source>
        <dbReference type="Proteomes" id="UP000799536"/>
    </source>
</evidence>
<gene>
    <name evidence="2" type="ORF">GQ43DRAFT_470772</name>
</gene>
<sequence length="654" mass="74123">MFQAYRYSDLTSREHFRLLTLTGSEDNIVTGMLESFHIDQCPAFTALSYCWGLPATAVEFQLRLADKYVLSIQENLFKALRNFVTQGLRQPFWVDAVCINQSNDAEKGYQIPLMRRIYADASTVIAWLGDATAIEKAVFSEIPGVIQNMVRPEAASIAPKLFSDDIAHTLHVPDTRSEFWPVFGRIINRPWFSRLWILQELLLAREITVYCGGASLEWANLLELQRIILQWGLANLLQGTDYTIEEVFRALNVISNFHWCTKKMGLSYDRAVPISGLIHVTRRKQVTNPLDSIYGILGLVSDYVRSSTVVDYQSSFSNACINFLGHCLLSDYRLELFSQISGSQEKNNSELPSWCPDIRQVAPINQFGGINGLPSGYHAGFSRHSQQDISNTPVPLPLNQASTAVLRDREDECLQKTLQSCNTTEEAILSAFTRTLVANRNLEKGTNLYIMLTGDTIGLYKSHRRRLDRHVKQGGTTRGTTDPASYPVLDARTDRAFIITKGKRLGYTRPGVQVGDLVCVFENSIVPFVLRRNCEPETFHLVGEAYVDGLINAIKLPKYQELNRKINRERNRQRHALLQDIKKRWEYDQPVYDVEQQLAGGEIKEDLEVVDAALPPAQKELVDAILAHPGLSIEEEIRRRNKAIHAVVRYCEIL</sequence>
<evidence type="ECO:0000313" key="2">
    <source>
        <dbReference type="EMBL" id="KAF2202605.1"/>
    </source>
</evidence>
<dbReference type="Pfam" id="PF11917">
    <property type="entry name" value="DUF3435"/>
    <property type="match status" value="1"/>
</dbReference>
<dbReference type="AlphaFoldDB" id="A0A9P4JP10"/>
<accession>A0A9P4JP10</accession>
<dbReference type="InterPro" id="IPR052895">
    <property type="entry name" value="HetReg/Transcr_Mod"/>
</dbReference>
<dbReference type="PANTHER" id="PTHR24148">
    <property type="entry name" value="ANKYRIN REPEAT DOMAIN-CONTAINING PROTEIN 39 HOMOLOG-RELATED"/>
    <property type="match status" value="1"/>
</dbReference>
<dbReference type="PANTHER" id="PTHR24148:SF77">
    <property type="entry name" value="HETEROKARYON INCOMPATIBILITY DOMAIN-CONTAINING PROTEIN"/>
    <property type="match status" value="1"/>
</dbReference>
<dbReference type="EMBL" id="ML993931">
    <property type="protein sequence ID" value="KAF2202605.1"/>
    <property type="molecule type" value="Genomic_DNA"/>
</dbReference>
<proteinExistence type="predicted"/>
<keyword evidence="3" id="KW-1185">Reference proteome</keyword>
<name>A0A9P4JP10_9PLEO</name>
<comment type="caution">
    <text evidence="2">The sequence shown here is derived from an EMBL/GenBank/DDBJ whole genome shotgun (WGS) entry which is preliminary data.</text>
</comment>
<protein>
    <submittedName>
        <fullName evidence="2">HET-domain-containing protein</fullName>
    </submittedName>
</protein>
<feature type="domain" description="Heterokaryon incompatibility" evidence="1">
    <location>
        <begin position="44"/>
        <end position="200"/>
    </location>
</feature>
<dbReference type="InterPro" id="IPR010730">
    <property type="entry name" value="HET"/>
</dbReference>
<dbReference type="Proteomes" id="UP000799536">
    <property type="component" value="Unassembled WGS sequence"/>
</dbReference>
<dbReference type="Pfam" id="PF26639">
    <property type="entry name" value="Het-6_barrel"/>
    <property type="match status" value="1"/>
</dbReference>
<reference evidence="2" key="1">
    <citation type="journal article" date="2020" name="Stud. Mycol.">
        <title>101 Dothideomycetes genomes: a test case for predicting lifestyles and emergence of pathogens.</title>
        <authorList>
            <person name="Haridas S."/>
            <person name="Albert R."/>
            <person name="Binder M."/>
            <person name="Bloem J."/>
            <person name="Labutti K."/>
            <person name="Salamov A."/>
            <person name="Andreopoulos B."/>
            <person name="Baker S."/>
            <person name="Barry K."/>
            <person name="Bills G."/>
            <person name="Bluhm B."/>
            <person name="Cannon C."/>
            <person name="Castanera R."/>
            <person name="Culley D."/>
            <person name="Daum C."/>
            <person name="Ezra D."/>
            <person name="Gonzalez J."/>
            <person name="Henrissat B."/>
            <person name="Kuo A."/>
            <person name="Liang C."/>
            <person name="Lipzen A."/>
            <person name="Lutzoni F."/>
            <person name="Magnuson J."/>
            <person name="Mondo S."/>
            <person name="Nolan M."/>
            <person name="Ohm R."/>
            <person name="Pangilinan J."/>
            <person name="Park H.-J."/>
            <person name="Ramirez L."/>
            <person name="Alfaro M."/>
            <person name="Sun H."/>
            <person name="Tritt A."/>
            <person name="Yoshinaga Y."/>
            <person name="Zwiers L.-H."/>
            <person name="Turgeon B."/>
            <person name="Goodwin S."/>
            <person name="Spatafora J."/>
            <person name="Crous P."/>
            <person name="Grigoriev I."/>
        </authorList>
    </citation>
    <scope>NUCLEOTIDE SEQUENCE</scope>
    <source>
        <strain evidence="2">ATCC 74209</strain>
    </source>
</reference>
<dbReference type="InterPro" id="IPR021842">
    <property type="entry name" value="DUF3435"/>
</dbReference>
<evidence type="ECO:0000259" key="1">
    <source>
        <dbReference type="Pfam" id="PF06985"/>
    </source>
</evidence>
<dbReference type="Pfam" id="PF06985">
    <property type="entry name" value="HET"/>
    <property type="match status" value="1"/>
</dbReference>